<dbReference type="GO" id="GO:0005730">
    <property type="term" value="C:nucleolus"/>
    <property type="evidence" value="ECO:0007669"/>
    <property type="project" value="UniProtKB-SubCell"/>
</dbReference>
<protein>
    <recommendedName>
        <fullName evidence="8">Nucleolar protein 12</fullName>
    </recommendedName>
</protein>
<dbReference type="GO" id="GO:0019843">
    <property type="term" value="F:rRNA binding"/>
    <property type="evidence" value="ECO:0007669"/>
    <property type="project" value="TreeGrafter"/>
</dbReference>
<name>A0AAP0C0C6_9ASPA</name>
<dbReference type="AlphaFoldDB" id="A0AAP0C0C6"/>
<keyword evidence="7" id="KW-1185">Reference proteome</keyword>
<comment type="subcellular location">
    <subcellularLocation>
        <location evidence="1">Nucleus</location>
        <location evidence="1">Nucleolus</location>
    </subcellularLocation>
</comment>
<sequence length="215" mass="24535">MEEDEFDGGVVVGQKSTVMVPRHINKRSLRNKGLCITFDEKNLRDYVTGFHKRKNMRRKEAQKQLHEMGRRMRAEARKKRKESRELALMDQLKERDEEDPGSDGEADEPITAPPVSETKKYENSNSTITVTTSELVNGDEDLEPVHTIPKPSSRLEKNHKLLAPSKSMKGPAKKKLGKNHKLPARRKSMKGRPKKKTLQKKNRKSGSGRKGAQKE</sequence>
<feature type="compositionally biased region" description="Basic residues" evidence="5">
    <location>
        <begin position="171"/>
        <end position="207"/>
    </location>
</feature>
<feature type="compositionally biased region" description="Polar residues" evidence="5">
    <location>
        <begin position="123"/>
        <end position="135"/>
    </location>
</feature>
<gene>
    <name evidence="6" type="ORF">KSP39_PZI001412</name>
</gene>
<evidence type="ECO:0000256" key="3">
    <source>
        <dbReference type="ARBA" id="ARBA00023054"/>
    </source>
</evidence>
<dbReference type="InterPro" id="IPR019186">
    <property type="entry name" value="Nucleolar_protein_12"/>
</dbReference>
<evidence type="ECO:0008006" key="8">
    <source>
        <dbReference type="Google" id="ProtNLM"/>
    </source>
</evidence>
<dbReference type="Pfam" id="PF09805">
    <property type="entry name" value="Nop25"/>
    <property type="match status" value="1"/>
</dbReference>
<keyword evidence="3" id="KW-0175">Coiled coil</keyword>
<comment type="caution">
    <text evidence="6">The sequence shown here is derived from an EMBL/GenBank/DDBJ whole genome shotgun (WGS) entry which is preliminary data.</text>
</comment>
<proteinExistence type="inferred from homology"/>
<dbReference type="Proteomes" id="UP001418222">
    <property type="component" value="Unassembled WGS sequence"/>
</dbReference>
<reference evidence="6 7" key="1">
    <citation type="journal article" date="2022" name="Nat. Plants">
        <title>Genomes of leafy and leafless Platanthera orchids illuminate the evolution of mycoheterotrophy.</title>
        <authorList>
            <person name="Li M.H."/>
            <person name="Liu K.W."/>
            <person name="Li Z."/>
            <person name="Lu H.C."/>
            <person name="Ye Q.L."/>
            <person name="Zhang D."/>
            <person name="Wang J.Y."/>
            <person name="Li Y.F."/>
            <person name="Zhong Z.M."/>
            <person name="Liu X."/>
            <person name="Yu X."/>
            <person name="Liu D.K."/>
            <person name="Tu X.D."/>
            <person name="Liu B."/>
            <person name="Hao Y."/>
            <person name="Liao X.Y."/>
            <person name="Jiang Y.T."/>
            <person name="Sun W.H."/>
            <person name="Chen J."/>
            <person name="Chen Y.Q."/>
            <person name="Ai Y."/>
            <person name="Zhai J.W."/>
            <person name="Wu S.S."/>
            <person name="Zhou Z."/>
            <person name="Hsiao Y.Y."/>
            <person name="Wu W.L."/>
            <person name="Chen Y.Y."/>
            <person name="Lin Y.F."/>
            <person name="Hsu J.L."/>
            <person name="Li C.Y."/>
            <person name="Wang Z.W."/>
            <person name="Zhao X."/>
            <person name="Zhong W.Y."/>
            <person name="Ma X.K."/>
            <person name="Ma L."/>
            <person name="Huang J."/>
            <person name="Chen G.Z."/>
            <person name="Huang M.Z."/>
            <person name="Huang L."/>
            <person name="Peng D.H."/>
            <person name="Luo Y.B."/>
            <person name="Zou S.Q."/>
            <person name="Chen S.P."/>
            <person name="Lan S."/>
            <person name="Tsai W.C."/>
            <person name="Van de Peer Y."/>
            <person name="Liu Z.J."/>
        </authorList>
    </citation>
    <scope>NUCLEOTIDE SEQUENCE [LARGE SCALE GENOMIC DNA]</scope>
    <source>
        <strain evidence="6">Lor287</strain>
    </source>
</reference>
<dbReference type="PANTHER" id="PTHR14577:SF0">
    <property type="entry name" value="NUCLEOLAR PROTEIN 12"/>
    <property type="match status" value="1"/>
</dbReference>
<keyword evidence="4" id="KW-0539">Nucleus</keyword>
<dbReference type="PANTHER" id="PTHR14577">
    <property type="entry name" value="NUCLEOLAR PROTEIN 12"/>
    <property type="match status" value="1"/>
</dbReference>
<evidence type="ECO:0000256" key="1">
    <source>
        <dbReference type="ARBA" id="ARBA00004604"/>
    </source>
</evidence>
<organism evidence="6 7">
    <name type="scientific">Platanthera zijinensis</name>
    <dbReference type="NCBI Taxonomy" id="2320716"/>
    <lineage>
        <taxon>Eukaryota</taxon>
        <taxon>Viridiplantae</taxon>
        <taxon>Streptophyta</taxon>
        <taxon>Embryophyta</taxon>
        <taxon>Tracheophyta</taxon>
        <taxon>Spermatophyta</taxon>
        <taxon>Magnoliopsida</taxon>
        <taxon>Liliopsida</taxon>
        <taxon>Asparagales</taxon>
        <taxon>Orchidaceae</taxon>
        <taxon>Orchidoideae</taxon>
        <taxon>Orchideae</taxon>
        <taxon>Orchidinae</taxon>
        <taxon>Platanthera</taxon>
    </lineage>
</organism>
<comment type="similarity">
    <text evidence="2">Belongs to the RRP17 family.</text>
</comment>
<evidence type="ECO:0000256" key="5">
    <source>
        <dbReference type="SAM" id="MobiDB-lite"/>
    </source>
</evidence>
<evidence type="ECO:0000313" key="6">
    <source>
        <dbReference type="EMBL" id="KAK8956983.1"/>
    </source>
</evidence>
<feature type="compositionally biased region" description="Acidic residues" evidence="5">
    <location>
        <begin position="96"/>
        <end position="108"/>
    </location>
</feature>
<accession>A0AAP0C0C6</accession>
<feature type="compositionally biased region" description="Basic and acidic residues" evidence="5">
    <location>
        <begin position="82"/>
        <end position="95"/>
    </location>
</feature>
<evidence type="ECO:0000313" key="7">
    <source>
        <dbReference type="Proteomes" id="UP001418222"/>
    </source>
</evidence>
<feature type="compositionally biased region" description="Basic and acidic residues" evidence="5">
    <location>
        <begin position="58"/>
        <end position="75"/>
    </location>
</feature>
<feature type="region of interest" description="Disordered" evidence="5">
    <location>
        <begin position="54"/>
        <end position="215"/>
    </location>
</feature>
<dbReference type="EMBL" id="JBBWWQ010000001">
    <property type="protein sequence ID" value="KAK8956983.1"/>
    <property type="molecule type" value="Genomic_DNA"/>
</dbReference>
<evidence type="ECO:0000256" key="4">
    <source>
        <dbReference type="ARBA" id="ARBA00023242"/>
    </source>
</evidence>
<evidence type="ECO:0000256" key="2">
    <source>
        <dbReference type="ARBA" id="ARBA00007175"/>
    </source>
</evidence>